<protein>
    <submittedName>
        <fullName evidence="1">Uncharacterized protein</fullName>
    </submittedName>
</protein>
<proteinExistence type="predicted"/>
<keyword evidence="2" id="KW-1185">Reference proteome</keyword>
<name>A0A9X2HAZ8_9MICC</name>
<organism evidence="1 2">
    <name type="scientific">Rothia santali</name>
    <dbReference type="NCBI Taxonomy" id="2949643"/>
    <lineage>
        <taxon>Bacteria</taxon>
        <taxon>Bacillati</taxon>
        <taxon>Actinomycetota</taxon>
        <taxon>Actinomycetes</taxon>
        <taxon>Micrococcales</taxon>
        <taxon>Micrococcaceae</taxon>
        <taxon>Rothia</taxon>
    </lineage>
</organism>
<gene>
    <name evidence="1" type="ORF">NBM05_01925</name>
</gene>
<evidence type="ECO:0000313" key="2">
    <source>
        <dbReference type="Proteomes" id="UP001139502"/>
    </source>
</evidence>
<dbReference type="EMBL" id="JANAFB010000003">
    <property type="protein sequence ID" value="MCP3424820.1"/>
    <property type="molecule type" value="Genomic_DNA"/>
</dbReference>
<comment type="caution">
    <text evidence="1">The sequence shown here is derived from an EMBL/GenBank/DDBJ whole genome shotgun (WGS) entry which is preliminary data.</text>
</comment>
<dbReference type="Proteomes" id="UP001139502">
    <property type="component" value="Unassembled WGS sequence"/>
</dbReference>
<accession>A0A9X2HAZ8</accession>
<sequence>MACDVAEGTRLTEQKLRELKPSPGSATIKEIVTQAHMFREVRNYALHVIETHDGDRETGFAETDATLLAIAARRYFVKLADLRDQLSSFPTR</sequence>
<dbReference type="RefSeq" id="WP_254164744.1">
    <property type="nucleotide sequence ID" value="NZ_JANAFB010000003.1"/>
</dbReference>
<reference evidence="1" key="1">
    <citation type="submission" date="2022-06" db="EMBL/GenBank/DDBJ databases">
        <title>Rothia sp. isolated from sandalwood seedling.</title>
        <authorList>
            <person name="Tuikhar N."/>
            <person name="Kirdat K."/>
            <person name="Thorat V."/>
            <person name="Swetha P."/>
            <person name="Padma S."/>
            <person name="Sundararaj R."/>
            <person name="Yadav A."/>
        </authorList>
    </citation>
    <scope>NUCLEOTIDE SEQUENCE</scope>
    <source>
        <strain evidence="1">AR01</strain>
    </source>
</reference>
<evidence type="ECO:0000313" key="1">
    <source>
        <dbReference type="EMBL" id="MCP3424820.1"/>
    </source>
</evidence>
<dbReference type="AlphaFoldDB" id="A0A9X2HAZ8"/>